<dbReference type="Proteomes" id="UP000253345">
    <property type="component" value="Unassembled WGS sequence"/>
</dbReference>
<name>A0A368Z772_9RHOB</name>
<comment type="caution">
    <text evidence="2">The sequence shown here is derived from an EMBL/GenBank/DDBJ whole genome shotgun (WGS) entry which is preliminary data.</text>
</comment>
<protein>
    <recommendedName>
        <fullName evidence="1">DUF2293 domain-containing protein</fullName>
    </recommendedName>
</protein>
<feature type="domain" description="DUF2293" evidence="1">
    <location>
        <begin position="1"/>
        <end position="61"/>
    </location>
</feature>
<evidence type="ECO:0000313" key="3">
    <source>
        <dbReference type="Proteomes" id="UP000253345"/>
    </source>
</evidence>
<accession>A0A368Z772</accession>
<gene>
    <name evidence="2" type="ORF">DFP89_102232</name>
</gene>
<evidence type="ECO:0000259" key="1">
    <source>
        <dbReference type="Pfam" id="PF10056"/>
    </source>
</evidence>
<dbReference type="EMBL" id="QPJL01000002">
    <property type="protein sequence ID" value="RCW88302.1"/>
    <property type="molecule type" value="Genomic_DNA"/>
</dbReference>
<organism evidence="2 3">
    <name type="scientific">Paracoccus lutimaris</name>
    <dbReference type="NCBI Taxonomy" id="1490030"/>
    <lineage>
        <taxon>Bacteria</taxon>
        <taxon>Pseudomonadati</taxon>
        <taxon>Pseudomonadota</taxon>
        <taxon>Alphaproteobacteria</taxon>
        <taxon>Rhodobacterales</taxon>
        <taxon>Paracoccaceae</taxon>
        <taxon>Paracoccus</taxon>
    </lineage>
</organism>
<evidence type="ECO:0000313" key="2">
    <source>
        <dbReference type="EMBL" id="RCW88302.1"/>
    </source>
</evidence>
<dbReference type="AlphaFoldDB" id="A0A368Z772"/>
<keyword evidence="3" id="KW-1185">Reference proteome</keyword>
<sequence>MARHFPYCPEDHKAQVLQRLIARDWTKKTRIVAALSIVVHNYIRHNLTDYEGLIRKGGLTRK</sequence>
<proteinExistence type="predicted"/>
<reference evidence="2 3" key="1">
    <citation type="submission" date="2018-07" db="EMBL/GenBank/DDBJ databases">
        <title>Genomic Encyclopedia of Type Strains, Phase III (KMG-III): the genomes of soil and plant-associated and newly described type strains.</title>
        <authorList>
            <person name="Whitman W."/>
        </authorList>
    </citation>
    <scope>NUCLEOTIDE SEQUENCE [LARGE SCALE GENOMIC DNA]</scope>
    <source>
        <strain evidence="2 3">CECT 8525</strain>
    </source>
</reference>
<dbReference type="RefSeq" id="WP_114348027.1">
    <property type="nucleotide sequence ID" value="NZ_QPJL01000002.1"/>
</dbReference>
<dbReference type="InterPro" id="IPR018744">
    <property type="entry name" value="DUF2293"/>
</dbReference>
<dbReference type="Pfam" id="PF10056">
    <property type="entry name" value="DUF2293"/>
    <property type="match status" value="1"/>
</dbReference>